<dbReference type="AlphaFoldDB" id="A0A371CHD7"/>
<dbReference type="EMBL" id="KZ857681">
    <property type="protein sequence ID" value="RDX39681.1"/>
    <property type="molecule type" value="Genomic_DNA"/>
</dbReference>
<reference evidence="2 3" key="1">
    <citation type="journal article" date="2018" name="Biotechnol. Biofuels">
        <title>Integrative visual omics of the white-rot fungus Polyporus brumalis exposes the biotechnological potential of its oxidative enzymes for delignifying raw plant biomass.</title>
        <authorList>
            <person name="Miyauchi S."/>
            <person name="Rancon A."/>
            <person name="Drula E."/>
            <person name="Hage H."/>
            <person name="Chaduli D."/>
            <person name="Favel A."/>
            <person name="Grisel S."/>
            <person name="Henrissat B."/>
            <person name="Herpoel-Gimbert I."/>
            <person name="Ruiz-Duenas F.J."/>
            <person name="Chevret D."/>
            <person name="Hainaut M."/>
            <person name="Lin J."/>
            <person name="Wang M."/>
            <person name="Pangilinan J."/>
            <person name="Lipzen A."/>
            <person name="Lesage-Meessen L."/>
            <person name="Navarro D."/>
            <person name="Riley R."/>
            <person name="Grigoriev I.V."/>
            <person name="Zhou S."/>
            <person name="Raouche S."/>
            <person name="Rosso M.N."/>
        </authorList>
    </citation>
    <scope>NUCLEOTIDE SEQUENCE [LARGE SCALE GENOMIC DNA]</scope>
    <source>
        <strain evidence="2 3">BRFM 1820</strain>
    </source>
</reference>
<dbReference type="STRING" id="139420.A0A371CHD7"/>
<evidence type="ECO:0000256" key="1">
    <source>
        <dbReference type="SAM" id="MobiDB-lite"/>
    </source>
</evidence>
<evidence type="ECO:0000313" key="2">
    <source>
        <dbReference type="EMBL" id="RDX39681.1"/>
    </source>
</evidence>
<feature type="compositionally biased region" description="Low complexity" evidence="1">
    <location>
        <begin position="9"/>
        <end position="21"/>
    </location>
</feature>
<feature type="region of interest" description="Disordered" evidence="1">
    <location>
        <begin position="1"/>
        <end position="24"/>
    </location>
</feature>
<organism evidence="2 3">
    <name type="scientific">Lentinus brumalis</name>
    <dbReference type="NCBI Taxonomy" id="2498619"/>
    <lineage>
        <taxon>Eukaryota</taxon>
        <taxon>Fungi</taxon>
        <taxon>Dikarya</taxon>
        <taxon>Basidiomycota</taxon>
        <taxon>Agaricomycotina</taxon>
        <taxon>Agaricomycetes</taxon>
        <taxon>Polyporales</taxon>
        <taxon>Polyporaceae</taxon>
        <taxon>Lentinus</taxon>
    </lineage>
</organism>
<dbReference type="Proteomes" id="UP000256964">
    <property type="component" value="Unassembled WGS sequence"/>
</dbReference>
<name>A0A371CHD7_9APHY</name>
<evidence type="ECO:0000313" key="3">
    <source>
        <dbReference type="Proteomes" id="UP000256964"/>
    </source>
</evidence>
<sequence length="257" mass="27372">MCPTPPSPLAASSSGSVPFSSRPRTPRIVDAASCDTGSSLGAFSHELDGWSAHRRNKGQGANAYGAGLVNQAYLPPLVEAEAKQPTLAALAKKFADSNFRVAVLQGCMAISFTTGGLQGGCTDRAFCPDGMVQVSEDAGARLPSSVPAASTHNTALITIKMPFKLAKTFIPVIFKAFTMTAVLSINGQTSFNFKVVQVALAFELKVTFSPTHNNAQVVPPKRINFHAQGTFSLAHVDRLRTIMRNRRILCPDTPRPT</sequence>
<protein>
    <submittedName>
        <fullName evidence="2">Uncharacterized protein</fullName>
    </submittedName>
</protein>
<gene>
    <name evidence="2" type="ORF">OH76DRAFT_1424158</name>
</gene>
<accession>A0A371CHD7</accession>
<proteinExistence type="predicted"/>
<keyword evidence="3" id="KW-1185">Reference proteome</keyword>